<dbReference type="InterPro" id="IPR013783">
    <property type="entry name" value="Ig-like_fold"/>
</dbReference>
<evidence type="ECO:0000313" key="2">
    <source>
        <dbReference type="EMBL" id="SUH11669.1"/>
    </source>
</evidence>
<dbReference type="PANTHER" id="PTHR14795:SF0">
    <property type="entry name" value="TRANSMEMBRANE PROTEIN 62"/>
    <property type="match status" value="1"/>
</dbReference>
<gene>
    <name evidence="2" type="ORF">NCTC8256_05723</name>
</gene>
<dbReference type="Gene3D" id="2.60.40.10">
    <property type="entry name" value="Immunoglobulins"/>
    <property type="match status" value="2"/>
</dbReference>
<dbReference type="EMBL" id="UGXR01000001">
    <property type="protein sequence ID" value="SUH11669.1"/>
    <property type="molecule type" value="Genomic_DNA"/>
</dbReference>
<dbReference type="PANTHER" id="PTHR14795">
    <property type="entry name" value="HELICASE RELATED"/>
    <property type="match status" value="1"/>
</dbReference>
<organism evidence="2 3">
    <name type="scientific">Salmonella enterica I</name>
    <dbReference type="NCBI Taxonomy" id="59201"/>
    <lineage>
        <taxon>Bacteria</taxon>
        <taxon>Pseudomonadati</taxon>
        <taxon>Pseudomonadota</taxon>
        <taxon>Gammaproteobacteria</taxon>
        <taxon>Enterobacterales</taxon>
        <taxon>Enterobacteriaceae</taxon>
        <taxon>Salmonella</taxon>
    </lineage>
</organism>
<dbReference type="Proteomes" id="UP000254346">
    <property type="component" value="Unassembled WGS sequence"/>
</dbReference>
<feature type="domain" description="Bacterial Ig-like" evidence="1">
    <location>
        <begin position="2"/>
        <end position="73"/>
    </location>
</feature>
<evidence type="ECO:0000259" key="1">
    <source>
        <dbReference type="Pfam" id="PF19077"/>
    </source>
</evidence>
<name>A0A379VYF8_SALET</name>
<sequence>MHLKDIDPDIISVQVWDAASDTQIGVATQQPDGSWAYTFTSDLTEGLHQVYVKVEDIAGNKANSAVFDFTIDTTVSTPVISLLSKDDTGVTGDNLTNINKPGFAISGVDADAHRVVVQVMHNGVSEEIELSHLNGSWLFIPGNTWADGSYTLTVKVEDKAGNTNYSAPLTVVIDTQIAIDGGGTGQR</sequence>
<dbReference type="InterPro" id="IPR044016">
    <property type="entry name" value="Big_13"/>
</dbReference>
<feature type="domain" description="Bacterial Ig-like" evidence="1">
    <location>
        <begin position="74"/>
        <end position="175"/>
    </location>
</feature>
<protein>
    <submittedName>
        <fullName evidence="2">Ig domain-containing protein</fullName>
    </submittedName>
</protein>
<evidence type="ECO:0000313" key="3">
    <source>
        <dbReference type="Proteomes" id="UP000254346"/>
    </source>
</evidence>
<proteinExistence type="predicted"/>
<dbReference type="Pfam" id="PF19077">
    <property type="entry name" value="Big_13"/>
    <property type="match status" value="2"/>
</dbReference>
<dbReference type="AlphaFoldDB" id="A0A379VYF8"/>
<accession>A0A379VYF8</accession>
<reference evidence="2 3" key="1">
    <citation type="submission" date="2018-06" db="EMBL/GenBank/DDBJ databases">
        <authorList>
            <consortium name="Pathogen Informatics"/>
            <person name="Doyle S."/>
        </authorList>
    </citation>
    <scope>NUCLEOTIDE SEQUENCE [LARGE SCALE GENOMIC DNA]</scope>
    <source>
        <strain evidence="2 3">NCTC8256</strain>
    </source>
</reference>